<evidence type="ECO:0008006" key="3">
    <source>
        <dbReference type="Google" id="ProtNLM"/>
    </source>
</evidence>
<proteinExistence type="predicted"/>
<name>A0A367QY31_9NOSO</name>
<evidence type="ECO:0000313" key="2">
    <source>
        <dbReference type="Proteomes" id="UP000252107"/>
    </source>
</evidence>
<accession>A0A367QY31</accession>
<dbReference type="SUPFAM" id="SSF52047">
    <property type="entry name" value="RNI-like"/>
    <property type="match status" value="1"/>
</dbReference>
<dbReference type="NCBIfam" id="NF038076">
    <property type="entry name" value="fam_STM4015"/>
    <property type="match status" value="1"/>
</dbReference>
<reference evidence="1" key="1">
    <citation type="submission" date="2016-04" db="EMBL/GenBank/DDBJ databases">
        <authorList>
            <person name="Tabuchi Yagui T.R."/>
        </authorList>
    </citation>
    <scope>NUCLEOTIDE SEQUENCE [LARGE SCALE GENOMIC DNA]</scope>
    <source>
        <strain evidence="1">NIES-26</strain>
    </source>
</reference>
<evidence type="ECO:0000313" key="1">
    <source>
        <dbReference type="EMBL" id="RCJ29045.1"/>
    </source>
</evidence>
<dbReference type="Gene3D" id="3.80.10.10">
    <property type="entry name" value="Ribonuclease Inhibitor"/>
    <property type="match status" value="1"/>
</dbReference>
<dbReference type="Proteomes" id="UP000252107">
    <property type="component" value="Unassembled WGS sequence"/>
</dbReference>
<dbReference type="EMBL" id="LXQD01000295">
    <property type="protein sequence ID" value="RCJ29045.1"/>
    <property type="molecule type" value="Genomic_DNA"/>
</dbReference>
<organism evidence="1 2">
    <name type="scientific">Nostoc minutum NIES-26</name>
    <dbReference type="NCBI Taxonomy" id="1844469"/>
    <lineage>
        <taxon>Bacteria</taxon>
        <taxon>Bacillati</taxon>
        <taxon>Cyanobacteriota</taxon>
        <taxon>Cyanophyceae</taxon>
        <taxon>Nostocales</taxon>
        <taxon>Nostocaceae</taxon>
        <taxon>Nostoc</taxon>
    </lineage>
</organism>
<dbReference type="InterPro" id="IPR047722">
    <property type="entry name" value="STM4015-like"/>
</dbReference>
<dbReference type="AlphaFoldDB" id="A0A367QY31"/>
<dbReference type="InterPro" id="IPR032675">
    <property type="entry name" value="LRR_dom_sf"/>
</dbReference>
<protein>
    <recommendedName>
        <fullName evidence="3">STM4015 family protein</fullName>
    </recommendedName>
</protein>
<gene>
    <name evidence="1" type="ORF">A6770_01230</name>
</gene>
<keyword evidence="2" id="KW-1185">Reference proteome</keyword>
<comment type="caution">
    <text evidence="1">The sequence shown here is derived from an EMBL/GenBank/DDBJ whole genome shotgun (WGS) entry which is preliminary data.</text>
</comment>
<sequence length="332" mass="37055">MAINHNQTWNLQERLQKYPGYRAEHTTLFANRQVIDYNLETGISNPVGTAYALRCDYDEDEKATDKLMQLQQDPQVDKLEALVIGTWEGEMAGGSSSFLIEALVGAKDWFPSLKALFIGDIHYSECEISWIVQSDISPILEAYPNLEILQIRGGDGLAFTPFVGHKNLKALIVETGGLSSATIAQICALDLPTLQHLELWLGSDNYGGNSSIADLNPILVERKFPNLIYLGLRNSEYSDDIAEAVVRSPLLNTIRILDLSMGTLSDAGAELLLKNPVVQQLDTFNIAENYLSDEILAFVEEQQANFPVQIIIDGQKKDEYEDEEYRYCSVAE</sequence>